<evidence type="ECO:0000256" key="2">
    <source>
        <dbReference type="ARBA" id="ARBA00022553"/>
    </source>
</evidence>
<dbReference type="PANTHER" id="PTHR34581:SF2">
    <property type="entry name" value="PTS SYSTEM N,N'-DIACETYLCHITOBIOSE-SPECIFIC EIIB COMPONENT"/>
    <property type="match status" value="1"/>
</dbReference>
<dbReference type="GO" id="GO:0016301">
    <property type="term" value="F:kinase activity"/>
    <property type="evidence" value="ECO:0007669"/>
    <property type="project" value="UniProtKB-KW"/>
</dbReference>
<dbReference type="GO" id="GO:0008982">
    <property type="term" value="F:protein-N(PI)-phosphohistidine-sugar phosphotransferase activity"/>
    <property type="evidence" value="ECO:0007669"/>
    <property type="project" value="InterPro"/>
</dbReference>
<name>A0A0R1N2W0_9LACO</name>
<gene>
    <name evidence="9" type="ORF">FD09_GL000192</name>
</gene>
<evidence type="ECO:0000313" key="10">
    <source>
        <dbReference type="Proteomes" id="UP000051330"/>
    </source>
</evidence>
<evidence type="ECO:0000256" key="5">
    <source>
        <dbReference type="ARBA" id="ARBA00022683"/>
    </source>
</evidence>
<keyword evidence="2" id="KW-0597">Phosphoprotein</keyword>
<dbReference type="OrthoDB" id="9808134at2"/>
<dbReference type="GO" id="GO:0009401">
    <property type="term" value="P:phosphoenolpyruvate-dependent sugar phosphotransferase system"/>
    <property type="evidence" value="ECO:0007669"/>
    <property type="project" value="UniProtKB-KW"/>
</dbReference>
<keyword evidence="3" id="KW-0762">Sugar transport</keyword>
<protein>
    <recommendedName>
        <fullName evidence="8">PTS EIIB type-3 domain-containing protein</fullName>
    </recommendedName>
</protein>
<dbReference type="AlphaFoldDB" id="A0A0R1N2W0"/>
<keyword evidence="10" id="KW-1185">Reference proteome</keyword>
<feature type="modified residue" description="Phosphocysteine; by EIIA" evidence="7">
    <location>
        <position position="8"/>
    </location>
</feature>
<dbReference type="STRING" id="1423792.FD09_GL000192"/>
<proteinExistence type="predicted"/>
<evidence type="ECO:0000256" key="3">
    <source>
        <dbReference type="ARBA" id="ARBA00022597"/>
    </source>
</evidence>
<dbReference type="SUPFAM" id="SSF52794">
    <property type="entry name" value="PTS system IIB component-like"/>
    <property type="match status" value="1"/>
</dbReference>
<keyword evidence="4" id="KW-0808">Transferase</keyword>
<dbReference type="InterPro" id="IPR013012">
    <property type="entry name" value="PTS_EIIB_3"/>
</dbReference>
<keyword evidence="6" id="KW-0418">Kinase</keyword>
<keyword evidence="5" id="KW-0598">Phosphotransferase system</keyword>
<dbReference type="InterPro" id="IPR051819">
    <property type="entry name" value="PTS_sugar-specific_EIIB"/>
</dbReference>
<dbReference type="RefSeq" id="WP_057817338.1">
    <property type="nucleotide sequence ID" value="NZ_AZEC01000001.1"/>
</dbReference>
<dbReference type="PANTHER" id="PTHR34581">
    <property type="entry name" value="PTS SYSTEM N,N'-DIACETYLCHITOBIOSE-SPECIFIC EIIB COMPONENT"/>
    <property type="match status" value="1"/>
</dbReference>
<evidence type="ECO:0000256" key="6">
    <source>
        <dbReference type="ARBA" id="ARBA00022777"/>
    </source>
</evidence>
<reference evidence="9 10" key="1">
    <citation type="journal article" date="2015" name="Genome Announc.">
        <title>Expanding the biotechnology potential of lactobacilli through comparative genomics of 213 strains and associated genera.</title>
        <authorList>
            <person name="Sun Z."/>
            <person name="Harris H.M."/>
            <person name="McCann A."/>
            <person name="Guo C."/>
            <person name="Argimon S."/>
            <person name="Zhang W."/>
            <person name="Yang X."/>
            <person name="Jeffery I.B."/>
            <person name="Cooney J.C."/>
            <person name="Kagawa T.F."/>
            <person name="Liu W."/>
            <person name="Song Y."/>
            <person name="Salvetti E."/>
            <person name="Wrobel A."/>
            <person name="Rasinkangas P."/>
            <person name="Parkhill J."/>
            <person name="Rea M.C."/>
            <person name="O'Sullivan O."/>
            <person name="Ritari J."/>
            <person name="Douillard F.P."/>
            <person name="Paul Ross R."/>
            <person name="Yang R."/>
            <person name="Briner A.E."/>
            <person name="Felis G.E."/>
            <person name="de Vos W.M."/>
            <person name="Barrangou R."/>
            <person name="Klaenhammer T.R."/>
            <person name="Caufield P.W."/>
            <person name="Cui Y."/>
            <person name="Zhang H."/>
            <person name="O'Toole P.W."/>
        </authorList>
    </citation>
    <scope>NUCLEOTIDE SEQUENCE [LARGE SCALE GENOMIC DNA]</scope>
    <source>
        <strain evidence="9 10">DSM 12744</strain>
    </source>
</reference>
<dbReference type="InterPro" id="IPR036095">
    <property type="entry name" value="PTS_EIIB-like_sf"/>
</dbReference>
<dbReference type="InterPro" id="IPR003501">
    <property type="entry name" value="PTS_EIIB_2/3"/>
</dbReference>
<dbReference type="PATRIC" id="fig|1423792.3.peg.196"/>
<comment type="caution">
    <text evidence="9">The sequence shown here is derived from an EMBL/GenBank/DDBJ whole genome shotgun (WGS) entry which is preliminary data.</text>
</comment>
<dbReference type="Proteomes" id="UP000051330">
    <property type="component" value="Unassembled WGS sequence"/>
</dbReference>
<dbReference type="CDD" id="cd05564">
    <property type="entry name" value="PTS_IIB_chitobiose_lichenan"/>
    <property type="match status" value="1"/>
</dbReference>
<dbReference type="PROSITE" id="PS51100">
    <property type="entry name" value="PTS_EIIB_TYPE_3"/>
    <property type="match status" value="1"/>
</dbReference>
<dbReference type="Pfam" id="PF02302">
    <property type="entry name" value="PTS_IIB"/>
    <property type="match status" value="1"/>
</dbReference>
<keyword evidence="1" id="KW-0813">Transport</keyword>
<sequence>MKTIMLVCAGGMSTSLLVSKMDEAAKKENVTYKIFATGASAVPDELADKHPDVILLGPQVRYIESKVQKMTDVPVAVIDMRDYGTMNGKNVLATAVKLLDA</sequence>
<dbReference type="Gene3D" id="3.40.50.2300">
    <property type="match status" value="1"/>
</dbReference>
<accession>A0A0R1N2W0</accession>
<evidence type="ECO:0000256" key="7">
    <source>
        <dbReference type="PROSITE-ProRule" id="PRU00423"/>
    </source>
</evidence>
<evidence type="ECO:0000256" key="1">
    <source>
        <dbReference type="ARBA" id="ARBA00022448"/>
    </source>
</evidence>
<evidence type="ECO:0000259" key="8">
    <source>
        <dbReference type="PROSITE" id="PS51100"/>
    </source>
</evidence>
<evidence type="ECO:0000313" key="9">
    <source>
        <dbReference type="EMBL" id="KRL14542.1"/>
    </source>
</evidence>
<feature type="domain" description="PTS EIIB type-3" evidence="8">
    <location>
        <begin position="1"/>
        <end position="101"/>
    </location>
</feature>
<evidence type="ECO:0000256" key="4">
    <source>
        <dbReference type="ARBA" id="ARBA00022679"/>
    </source>
</evidence>
<dbReference type="EMBL" id="AZEC01000001">
    <property type="protein sequence ID" value="KRL14542.1"/>
    <property type="molecule type" value="Genomic_DNA"/>
</dbReference>
<organism evidence="9 10">
    <name type="scientific">Schleiferilactobacillus perolens DSM 12744</name>
    <dbReference type="NCBI Taxonomy" id="1423792"/>
    <lineage>
        <taxon>Bacteria</taxon>
        <taxon>Bacillati</taxon>
        <taxon>Bacillota</taxon>
        <taxon>Bacilli</taxon>
        <taxon>Lactobacillales</taxon>
        <taxon>Lactobacillaceae</taxon>
        <taxon>Schleiferilactobacillus</taxon>
    </lineage>
</organism>